<dbReference type="SUPFAM" id="SSF53335">
    <property type="entry name" value="S-adenosyl-L-methionine-dependent methyltransferases"/>
    <property type="match status" value="1"/>
</dbReference>
<comment type="similarity">
    <text evidence="1">Belongs to the N(4)/N(6)-methyltransferase family.</text>
</comment>
<evidence type="ECO:0000313" key="8">
    <source>
        <dbReference type="EMBL" id="MFD1187496.1"/>
    </source>
</evidence>
<keyword evidence="5" id="KW-0949">S-adenosyl-L-methionine</keyword>
<organism evidence="8 9">
    <name type="scientific">Pontibacter rugosus</name>
    <dbReference type="NCBI Taxonomy" id="1745966"/>
    <lineage>
        <taxon>Bacteria</taxon>
        <taxon>Pseudomonadati</taxon>
        <taxon>Bacteroidota</taxon>
        <taxon>Cytophagia</taxon>
        <taxon>Cytophagales</taxon>
        <taxon>Hymenobacteraceae</taxon>
        <taxon>Pontibacter</taxon>
    </lineage>
</organism>
<dbReference type="InterPro" id="IPR002941">
    <property type="entry name" value="DNA_methylase_N4/N6"/>
</dbReference>
<evidence type="ECO:0000256" key="1">
    <source>
        <dbReference type="ARBA" id="ARBA00006594"/>
    </source>
</evidence>
<keyword evidence="9" id="KW-1185">Reference proteome</keyword>
<dbReference type="Pfam" id="PF01555">
    <property type="entry name" value="N6_N4_Mtase"/>
    <property type="match status" value="1"/>
</dbReference>
<dbReference type="EMBL" id="JBHTLD010000146">
    <property type="protein sequence ID" value="MFD1187496.1"/>
    <property type="molecule type" value="Genomic_DNA"/>
</dbReference>
<feature type="domain" description="DNA methylase N-4/N-6" evidence="7">
    <location>
        <begin position="116"/>
        <end position="482"/>
    </location>
</feature>
<sequence length="679" mass="77676">MPKLQTEKLPLSSKDLTQALLDQLKVTVPQIFSEDKIDFTKLREVLGESIQESPERYGLTWAGKREAFRNVQTPSIGTLRPQFGESINWSNAENLIIEGENLEVLKLLQKAYHGKVKLIYIDPPYNTGNEFIYPDNYREGLEEYLQYTKQLSEDGTAASSNRETSGRYHSSWLSMMYPRLFLARNLLKEDGVVMISIDDHEMHNLRLLMDEVFGEENFIATMIWEKGRKNDAKLISVGHEYLLIYARSQQELRNKNTIWREEKPGAREIWNKYLELRQQYGENNLAIEKDLSAWFSSLPKSHPAKKWSRYKRVDAYGPWRDRDISWPGGNGPRYDVIHPKTGLPCAIPEAGWRYSKPEEMQRQIDLGLVEFREDHTQPPFRKAHIRPLANNIEKSLSSDDNEADDEGFATQVRGSYFYKQSQVTVKYLRKLMGAKVFDNPKDYEELAKLFRYLMGGDTSGIVLDFFAGSGSTAEAVLTLNEEDGGNRQFILVQLPEKTDNSKYPTIAHITRDRIRRVINKLNSTEVDSQSFSPNIVKKRGFRAFNLDSSNFKIWQDKENFTSLAQQIEMFANNLMPNRSDDDRLYEIVLKSGLSLASTIEPISVAGELAYALSDGNVVIFLSQRINIEVLREIFNPSIESGRPVPQAILCLDAAFSGNDSLKTNAVLEAQSLGIIFKTV</sequence>
<keyword evidence="3 8" id="KW-0489">Methyltransferase</keyword>
<proteinExistence type="inferred from homology"/>
<evidence type="ECO:0000313" key="9">
    <source>
        <dbReference type="Proteomes" id="UP001597094"/>
    </source>
</evidence>
<name>A0ABW3SU59_9BACT</name>
<evidence type="ECO:0000256" key="3">
    <source>
        <dbReference type="ARBA" id="ARBA00022603"/>
    </source>
</evidence>
<evidence type="ECO:0000256" key="2">
    <source>
        <dbReference type="ARBA" id="ARBA00011900"/>
    </source>
</evidence>
<dbReference type="InterPro" id="IPR002052">
    <property type="entry name" value="DNA_methylase_N6_adenine_CS"/>
</dbReference>
<dbReference type="GO" id="GO:0032259">
    <property type="term" value="P:methylation"/>
    <property type="evidence" value="ECO:0007669"/>
    <property type="project" value="UniProtKB-KW"/>
</dbReference>
<keyword evidence="4 8" id="KW-0808">Transferase</keyword>
<dbReference type="RefSeq" id="WP_377529114.1">
    <property type="nucleotide sequence ID" value="NZ_JBHTLD010000146.1"/>
</dbReference>
<evidence type="ECO:0000256" key="5">
    <source>
        <dbReference type="ARBA" id="ARBA00022691"/>
    </source>
</evidence>
<dbReference type="Proteomes" id="UP001597094">
    <property type="component" value="Unassembled WGS sequence"/>
</dbReference>
<dbReference type="EC" id="2.1.1.72" evidence="2"/>
<dbReference type="PIRSF" id="PIRSF015855">
    <property type="entry name" value="TypeIII_Mtase_mKpnI"/>
    <property type="match status" value="1"/>
</dbReference>
<protein>
    <recommendedName>
        <fullName evidence="2">site-specific DNA-methyltransferase (adenine-specific)</fullName>
        <ecNumber evidence="2">2.1.1.72</ecNumber>
    </recommendedName>
</protein>
<dbReference type="InterPro" id="IPR002295">
    <property type="entry name" value="N4/N6-MTase_EcoPI_Mod-like"/>
</dbReference>
<dbReference type="Gene3D" id="3.40.50.150">
    <property type="entry name" value="Vaccinia Virus protein VP39"/>
    <property type="match status" value="1"/>
</dbReference>
<dbReference type="GO" id="GO:0008168">
    <property type="term" value="F:methyltransferase activity"/>
    <property type="evidence" value="ECO:0007669"/>
    <property type="project" value="UniProtKB-KW"/>
</dbReference>
<gene>
    <name evidence="8" type="ORF">ACFQ2O_14860</name>
</gene>
<dbReference type="InterPro" id="IPR029063">
    <property type="entry name" value="SAM-dependent_MTases_sf"/>
</dbReference>
<evidence type="ECO:0000256" key="6">
    <source>
        <dbReference type="ARBA" id="ARBA00047942"/>
    </source>
</evidence>
<comment type="catalytic activity">
    <reaction evidence="6">
        <text>a 2'-deoxyadenosine in DNA + S-adenosyl-L-methionine = an N(6)-methyl-2'-deoxyadenosine in DNA + S-adenosyl-L-homocysteine + H(+)</text>
        <dbReference type="Rhea" id="RHEA:15197"/>
        <dbReference type="Rhea" id="RHEA-COMP:12418"/>
        <dbReference type="Rhea" id="RHEA-COMP:12419"/>
        <dbReference type="ChEBI" id="CHEBI:15378"/>
        <dbReference type="ChEBI" id="CHEBI:57856"/>
        <dbReference type="ChEBI" id="CHEBI:59789"/>
        <dbReference type="ChEBI" id="CHEBI:90615"/>
        <dbReference type="ChEBI" id="CHEBI:90616"/>
        <dbReference type="EC" id="2.1.1.72"/>
    </reaction>
</comment>
<comment type="caution">
    <text evidence="8">The sequence shown here is derived from an EMBL/GenBank/DDBJ whole genome shotgun (WGS) entry which is preliminary data.</text>
</comment>
<evidence type="ECO:0000256" key="4">
    <source>
        <dbReference type="ARBA" id="ARBA00022679"/>
    </source>
</evidence>
<dbReference type="PRINTS" id="PR00506">
    <property type="entry name" value="D21N6MTFRASE"/>
</dbReference>
<reference evidence="9" key="1">
    <citation type="journal article" date="2019" name="Int. J. Syst. Evol. Microbiol.">
        <title>The Global Catalogue of Microorganisms (GCM) 10K type strain sequencing project: providing services to taxonomists for standard genome sequencing and annotation.</title>
        <authorList>
            <consortium name="The Broad Institute Genomics Platform"/>
            <consortium name="The Broad Institute Genome Sequencing Center for Infectious Disease"/>
            <person name="Wu L."/>
            <person name="Ma J."/>
        </authorList>
    </citation>
    <scope>NUCLEOTIDE SEQUENCE [LARGE SCALE GENOMIC DNA]</scope>
    <source>
        <strain evidence="9">JCM 31319</strain>
    </source>
</reference>
<accession>A0ABW3SU59</accession>
<evidence type="ECO:0000259" key="7">
    <source>
        <dbReference type="Pfam" id="PF01555"/>
    </source>
</evidence>
<dbReference type="PROSITE" id="PS00092">
    <property type="entry name" value="N6_MTASE"/>
    <property type="match status" value="1"/>
</dbReference>